<feature type="domain" description="N-acetyltransferase" evidence="2">
    <location>
        <begin position="191"/>
        <end position="374"/>
    </location>
</feature>
<feature type="region of interest" description="Disordered" evidence="1">
    <location>
        <begin position="330"/>
        <end position="351"/>
    </location>
</feature>
<feature type="compositionally biased region" description="Low complexity" evidence="1">
    <location>
        <begin position="339"/>
        <end position="351"/>
    </location>
</feature>
<accession>A0A484TBL7</accession>
<reference evidence="5" key="1">
    <citation type="submission" date="2019-03" db="EMBL/GenBank/DDBJ databases">
        <authorList>
            <person name="Danneels B."/>
        </authorList>
    </citation>
    <scope>NUCLEOTIDE SEQUENCE</scope>
</reference>
<evidence type="ECO:0000256" key="1">
    <source>
        <dbReference type="SAM" id="MobiDB-lite"/>
    </source>
</evidence>
<dbReference type="EMBL" id="CAADIJ010000011">
    <property type="protein sequence ID" value="VFR70470.1"/>
    <property type="molecule type" value="Genomic_DNA"/>
</dbReference>
<evidence type="ECO:0000313" key="3">
    <source>
        <dbReference type="EMBL" id="VFR34572.1"/>
    </source>
</evidence>
<gene>
    <name evidence="3" type="ORF">ANDA3_3729</name>
    <name evidence="5" type="ORF">DAR2_3579</name>
    <name evidence="4" type="ORF">DAR3_4197</name>
</gene>
<dbReference type="EMBL" id="CAADIL010000016">
    <property type="protein sequence ID" value="VFR72076.1"/>
    <property type="molecule type" value="Genomic_DNA"/>
</dbReference>
<dbReference type="InterPro" id="IPR027417">
    <property type="entry name" value="P-loop_NTPase"/>
</dbReference>
<dbReference type="GO" id="GO:0016747">
    <property type="term" value="F:acyltransferase activity, transferring groups other than amino-acyl groups"/>
    <property type="evidence" value="ECO:0007669"/>
    <property type="project" value="InterPro"/>
</dbReference>
<dbReference type="Gene3D" id="3.40.50.300">
    <property type="entry name" value="P-loop containing nucleotide triphosphate hydrolases"/>
    <property type="match status" value="1"/>
</dbReference>
<dbReference type="EMBL" id="CAADIC010000019">
    <property type="protein sequence ID" value="VFR34572.1"/>
    <property type="molecule type" value="Genomic_DNA"/>
</dbReference>
<dbReference type="CDD" id="cd04301">
    <property type="entry name" value="NAT_SF"/>
    <property type="match status" value="1"/>
</dbReference>
<sequence>MKIAIRHRCQDAETYRAARVKSLFNVDTGAEFDLDVDLPIEDDQWSVGVIVGPSGSGKTSIGRAIGPLYTPAWPKNRAIVDAIAPDGSFDAVTAALSAVGLGSVPTWLRPYHALSNGEQFRATLARLVSDAPPLAVVDEFSSVVDRQIAQVGAGAFAKAWRRTGGQVVLLSCHYDVLDWLQPDWVYDTATATFDRGSVRCRPRLELEIEQTDWRHWPHFEPHHYLKLPRMIAATNYVGWIGGQPVAHLGVATRPGLIEARACRLVVMPEWQGAGVGMRFLNAVCAEWLAGRNRYGLALRTLFHTSHPGLASALRRDPAWTQVSAEMCGQHRGRSRETLAKSAKAAGAPSPGSGYGGHFRAVQGFRYLGKEQACK</sequence>
<protein>
    <recommendedName>
        <fullName evidence="2">N-acetyltransferase domain-containing protein</fullName>
    </recommendedName>
</protein>
<dbReference type="SUPFAM" id="SSF55729">
    <property type="entry name" value="Acyl-CoA N-acyltransferases (Nat)"/>
    <property type="match status" value="1"/>
</dbReference>
<evidence type="ECO:0000259" key="2">
    <source>
        <dbReference type="PROSITE" id="PS51186"/>
    </source>
</evidence>
<dbReference type="AlphaFoldDB" id="A0A484TBL7"/>
<dbReference type="InterPro" id="IPR016181">
    <property type="entry name" value="Acyl_CoA_acyltransferase"/>
</dbReference>
<dbReference type="SUPFAM" id="SSF52540">
    <property type="entry name" value="P-loop containing nucleoside triphosphate hydrolases"/>
    <property type="match status" value="1"/>
</dbReference>
<dbReference type="Gene3D" id="3.40.630.30">
    <property type="match status" value="1"/>
</dbReference>
<proteinExistence type="predicted"/>
<evidence type="ECO:0000313" key="4">
    <source>
        <dbReference type="EMBL" id="VFR70470.1"/>
    </source>
</evidence>
<dbReference type="InterPro" id="IPR000182">
    <property type="entry name" value="GNAT_dom"/>
</dbReference>
<dbReference type="PROSITE" id="PS51186">
    <property type="entry name" value="GNAT"/>
    <property type="match status" value="1"/>
</dbReference>
<name>A0A484TBL7_9ZZZZ</name>
<evidence type="ECO:0000313" key="5">
    <source>
        <dbReference type="EMBL" id="VFR72076.1"/>
    </source>
</evidence>
<organism evidence="5">
    <name type="scientific">plant metagenome</name>
    <dbReference type="NCBI Taxonomy" id="1297885"/>
    <lineage>
        <taxon>unclassified sequences</taxon>
        <taxon>metagenomes</taxon>
        <taxon>organismal metagenomes</taxon>
    </lineage>
</organism>